<evidence type="ECO:0000313" key="5">
    <source>
        <dbReference type="RefSeq" id="XP_025024292.1"/>
    </source>
</evidence>
<feature type="region of interest" description="Disordered" evidence="2">
    <location>
        <begin position="45"/>
        <end position="110"/>
    </location>
</feature>
<dbReference type="InterPro" id="IPR006820">
    <property type="entry name" value="Caudal_activation_dom"/>
</dbReference>
<dbReference type="CTD" id="1044"/>
<keyword evidence="5" id="KW-0371">Homeobox</keyword>
<accession>A0A9F5MYV3</accession>
<dbReference type="GO" id="GO:0006357">
    <property type="term" value="P:regulation of transcription by RNA polymerase II"/>
    <property type="evidence" value="ECO:0007669"/>
    <property type="project" value="TreeGrafter"/>
</dbReference>
<organism evidence="4 5">
    <name type="scientific">Python bivittatus</name>
    <name type="common">Burmese python</name>
    <name type="synonym">Python molurus bivittatus</name>
    <dbReference type="NCBI Taxonomy" id="176946"/>
    <lineage>
        <taxon>Eukaryota</taxon>
        <taxon>Metazoa</taxon>
        <taxon>Chordata</taxon>
        <taxon>Craniata</taxon>
        <taxon>Vertebrata</taxon>
        <taxon>Euteleostomi</taxon>
        <taxon>Lepidosauria</taxon>
        <taxon>Squamata</taxon>
        <taxon>Bifurcata</taxon>
        <taxon>Unidentata</taxon>
        <taxon>Episquamata</taxon>
        <taxon>Toxicofera</taxon>
        <taxon>Serpentes</taxon>
        <taxon>Henophidia</taxon>
        <taxon>Pythonidae</taxon>
        <taxon>Python</taxon>
    </lineage>
</organism>
<dbReference type="PANTHER" id="PTHR24332:SF16">
    <property type="entry name" value="HOMEOBOX PROTEIN CDX-1"/>
    <property type="match status" value="1"/>
</dbReference>
<dbReference type="GO" id="GO:0009887">
    <property type="term" value="P:animal organ morphogenesis"/>
    <property type="evidence" value="ECO:0007669"/>
    <property type="project" value="TreeGrafter"/>
</dbReference>
<dbReference type="GO" id="GO:0003700">
    <property type="term" value="F:DNA-binding transcription factor activity"/>
    <property type="evidence" value="ECO:0007669"/>
    <property type="project" value="TreeGrafter"/>
</dbReference>
<reference evidence="5" key="1">
    <citation type="submission" date="2025-08" db="UniProtKB">
        <authorList>
            <consortium name="RefSeq"/>
        </authorList>
    </citation>
    <scope>IDENTIFICATION</scope>
    <source>
        <tissue evidence="5">Liver</tissue>
    </source>
</reference>
<keyword evidence="4" id="KW-1185">Reference proteome</keyword>
<dbReference type="GO" id="GO:0000977">
    <property type="term" value="F:RNA polymerase II transcription regulatory region sequence-specific DNA binding"/>
    <property type="evidence" value="ECO:0007669"/>
    <property type="project" value="TreeGrafter"/>
</dbReference>
<dbReference type="InterPro" id="IPR047152">
    <property type="entry name" value="Caudal_homeobox"/>
</dbReference>
<dbReference type="Pfam" id="PF04731">
    <property type="entry name" value="Caudal_act"/>
    <property type="match status" value="1"/>
</dbReference>
<dbReference type="KEGG" id="pbi:103052052"/>
<evidence type="ECO:0000256" key="1">
    <source>
        <dbReference type="ARBA" id="ARBA00004123"/>
    </source>
</evidence>
<protein>
    <submittedName>
        <fullName evidence="5">Homeobox protein CDX-1</fullName>
    </submittedName>
</protein>
<name>A0A9F5MYV3_PYTBI</name>
<keyword evidence="5" id="KW-0238">DNA-binding</keyword>
<gene>
    <name evidence="5" type="primary">CDX1</name>
</gene>
<dbReference type="AlphaFoldDB" id="A0A9F5MYV3"/>
<evidence type="ECO:0000313" key="4">
    <source>
        <dbReference type="Proteomes" id="UP000695026"/>
    </source>
</evidence>
<dbReference type="GO" id="GO:0009948">
    <property type="term" value="P:anterior/posterior axis specification"/>
    <property type="evidence" value="ECO:0007669"/>
    <property type="project" value="TreeGrafter"/>
</dbReference>
<feature type="compositionally biased region" description="Pro residues" evidence="2">
    <location>
        <begin position="97"/>
        <end position="110"/>
    </location>
</feature>
<sequence>MMYVSYLLDKDTNMYPNPVRHSGLNLSPPNYVPVPPQYSDFASYHHMPGINSDPHQGQPAGTWGSPYPPTKEDWHSYGAGAPSSVASPGQLGYSPPDFNPIPPPGSGLLPPPMSAPVPQLSPNAQRRTPYEWMRRHVPTSSNSGKDLSLFLSFVSGFGEGSLLRREMSSLCGLATFSLASLQG</sequence>
<dbReference type="OrthoDB" id="6159439at2759"/>
<proteinExistence type="predicted"/>
<dbReference type="GeneID" id="103052052"/>
<dbReference type="OMA" id="PLYIHIN"/>
<evidence type="ECO:0000259" key="3">
    <source>
        <dbReference type="Pfam" id="PF04731"/>
    </source>
</evidence>
<dbReference type="GO" id="GO:0005634">
    <property type="term" value="C:nucleus"/>
    <property type="evidence" value="ECO:0007669"/>
    <property type="project" value="UniProtKB-SubCell"/>
</dbReference>
<comment type="subcellular location">
    <subcellularLocation>
        <location evidence="1">Nucleus</location>
    </subcellularLocation>
</comment>
<dbReference type="Proteomes" id="UP000695026">
    <property type="component" value="Unplaced"/>
</dbReference>
<dbReference type="GO" id="GO:0030154">
    <property type="term" value="P:cell differentiation"/>
    <property type="evidence" value="ECO:0007669"/>
    <property type="project" value="TreeGrafter"/>
</dbReference>
<dbReference type="PANTHER" id="PTHR24332">
    <property type="entry name" value="HOMEOBOX PROTEIN CDX"/>
    <property type="match status" value="1"/>
</dbReference>
<feature type="domain" description="Caudal-like activation" evidence="3">
    <location>
        <begin position="14"/>
        <end position="142"/>
    </location>
</feature>
<evidence type="ECO:0000256" key="2">
    <source>
        <dbReference type="SAM" id="MobiDB-lite"/>
    </source>
</evidence>
<dbReference type="RefSeq" id="XP_025024292.1">
    <property type="nucleotide sequence ID" value="XM_025168524.1"/>
</dbReference>